<dbReference type="Proteomes" id="UP000093925">
    <property type="component" value="Unassembled WGS sequence"/>
</dbReference>
<dbReference type="AlphaFoldDB" id="A0A1A3KC56"/>
<feature type="region of interest" description="Disordered" evidence="1">
    <location>
        <begin position="1"/>
        <end position="26"/>
    </location>
</feature>
<accession>A0A1A3KC56</accession>
<proteinExistence type="predicted"/>
<name>A0A1A3KC56_MYCAS</name>
<evidence type="ECO:0000313" key="2">
    <source>
        <dbReference type="EMBL" id="OBJ81989.1"/>
    </source>
</evidence>
<reference evidence="2 3" key="1">
    <citation type="submission" date="2016-06" db="EMBL/GenBank/DDBJ databases">
        <authorList>
            <person name="Kjaerup R.B."/>
            <person name="Dalgaard T.S."/>
            <person name="Juul-Madsen H.R."/>
        </authorList>
    </citation>
    <scope>NUCLEOTIDE SEQUENCE [LARGE SCALE GENOMIC DNA]</scope>
    <source>
        <strain evidence="2 3">1276495.2</strain>
    </source>
</reference>
<evidence type="ECO:0000313" key="3">
    <source>
        <dbReference type="Proteomes" id="UP000093925"/>
    </source>
</evidence>
<gene>
    <name evidence="2" type="ORF">A5640_21900</name>
</gene>
<comment type="caution">
    <text evidence="2">The sequence shown here is derived from an EMBL/GenBank/DDBJ whole genome shotgun (WGS) entry which is preliminary data.</text>
</comment>
<dbReference type="RefSeq" id="WP_065141399.1">
    <property type="nucleotide sequence ID" value="NZ_LZLM01000115.1"/>
</dbReference>
<dbReference type="EMBL" id="LZLM01000115">
    <property type="protein sequence ID" value="OBJ81989.1"/>
    <property type="molecule type" value="Genomic_DNA"/>
</dbReference>
<organism evidence="2 3">
    <name type="scientific">Mycobacterium asiaticum</name>
    <dbReference type="NCBI Taxonomy" id="1790"/>
    <lineage>
        <taxon>Bacteria</taxon>
        <taxon>Bacillati</taxon>
        <taxon>Actinomycetota</taxon>
        <taxon>Actinomycetes</taxon>
        <taxon>Mycobacteriales</taxon>
        <taxon>Mycobacteriaceae</taxon>
        <taxon>Mycobacterium</taxon>
    </lineage>
</organism>
<protein>
    <submittedName>
        <fullName evidence="2">Uncharacterized protein</fullName>
    </submittedName>
</protein>
<sequence length="248" mass="26329">MTSILPGAKGRPAYPPQIPPFNADVGGADPIEHAFRTQQAVHHQYGDWLAAHSRDIDPDILKTNSGAYQFSDGALALEPALAAAQAHADEAGQRVKPAVAGLTVPDDMQDQARRIWDRTKPQLDAANGTAAKAAVAQQLIAKAQGIGLATLAEELPSYFAALRALGGGPVPMDWLTDALAARVPGQDDAQADATLRARRVAVLAQNHASLTRAIANQNPPPPLYSPYSEVITAEPYRNGESWDPRNAE</sequence>
<evidence type="ECO:0000256" key="1">
    <source>
        <dbReference type="SAM" id="MobiDB-lite"/>
    </source>
</evidence>